<dbReference type="GO" id="GO:0005802">
    <property type="term" value="C:trans-Golgi network"/>
    <property type="evidence" value="ECO:0007669"/>
    <property type="project" value="TreeGrafter"/>
</dbReference>
<name>A0AAW0GTX6_9APHY</name>
<dbReference type="AlphaFoldDB" id="A0AAW0GTX6"/>
<gene>
    <name evidence="2" type="ORF">QCA50_002985</name>
</gene>
<dbReference type="InterPro" id="IPR058567">
    <property type="entry name" value="Ig_TRAPPC9_Trs120_3rd"/>
</dbReference>
<comment type="caution">
    <text evidence="2">The sequence shown here is derived from an EMBL/GenBank/DDBJ whole genome shotgun (WGS) entry which is preliminary data.</text>
</comment>
<dbReference type="Proteomes" id="UP001385951">
    <property type="component" value="Unassembled WGS sequence"/>
</dbReference>
<dbReference type="PANTHER" id="PTHR21512:SF5">
    <property type="entry name" value="TRAFFICKING PROTEIN PARTICLE COMPLEX SUBUNIT 9"/>
    <property type="match status" value="1"/>
</dbReference>
<evidence type="ECO:0000313" key="3">
    <source>
        <dbReference type="Proteomes" id="UP001385951"/>
    </source>
</evidence>
<evidence type="ECO:0000313" key="2">
    <source>
        <dbReference type="EMBL" id="KAK7693417.1"/>
    </source>
</evidence>
<sequence>MFNSTNGAVHVSYSYIHRRQDTLQQPTEVFHTRQLSYPVLVTVYHMLECYSMDILPYSVDTITRTLEVEPNEPRPSQERRTLLNVDDVADWCMFSIEVRNTYGVPFEVTFEREQPDAPLVSTTSLVPPGSTTRIVIPVKKFRLSEEHVSQPIPTLSDRQFVVAKSNLSSSEERTQRELFWYREELFKYVRGRWKETGGTRCGGLSLRQQRMSQIMLGLLRTETARVHMSLVQRSSDDPEEEAQPVPHENGKWMPDPNTFVYLHTLITNLSPTPLSLVLDLFLEPKQHVIFEGVQSNIPVGLLEPEQSKAVEMPVAFMTSGRFDAVAEVKVLGQSHDRSKVGQGNLRIAIDVDSI</sequence>
<feature type="domain" description="Trs120/TRAPPC9 third Ig-like" evidence="1">
    <location>
        <begin position="48"/>
        <end position="219"/>
    </location>
</feature>
<dbReference type="InterPro" id="IPR013935">
    <property type="entry name" value="Trs120_TRAPPC9"/>
</dbReference>
<dbReference type="Pfam" id="PF26282">
    <property type="entry name" value="Ig_TRAPPC9-Trs120_3rd"/>
    <property type="match status" value="1"/>
</dbReference>
<dbReference type="PANTHER" id="PTHR21512">
    <property type="entry name" value="TRAFFICKING PROTEIN PARTICLE COMPLEX SUBUNIT 9"/>
    <property type="match status" value="1"/>
</dbReference>
<organism evidence="2 3">
    <name type="scientific">Cerrena zonata</name>
    <dbReference type="NCBI Taxonomy" id="2478898"/>
    <lineage>
        <taxon>Eukaryota</taxon>
        <taxon>Fungi</taxon>
        <taxon>Dikarya</taxon>
        <taxon>Basidiomycota</taxon>
        <taxon>Agaricomycotina</taxon>
        <taxon>Agaricomycetes</taxon>
        <taxon>Polyporales</taxon>
        <taxon>Cerrenaceae</taxon>
        <taxon>Cerrena</taxon>
    </lineage>
</organism>
<proteinExistence type="predicted"/>
<dbReference type="EMBL" id="JASBNA010000003">
    <property type="protein sequence ID" value="KAK7693417.1"/>
    <property type="molecule type" value="Genomic_DNA"/>
</dbReference>
<evidence type="ECO:0000259" key="1">
    <source>
        <dbReference type="Pfam" id="PF26282"/>
    </source>
</evidence>
<reference evidence="2 3" key="1">
    <citation type="submission" date="2022-09" db="EMBL/GenBank/DDBJ databases">
        <authorList>
            <person name="Palmer J.M."/>
        </authorList>
    </citation>
    <scope>NUCLEOTIDE SEQUENCE [LARGE SCALE GENOMIC DNA]</scope>
    <source>
        <strain evidence="2 3">DSM 7382</strain>
    </source>
</reference>
<protein>
    <recommendedName>
        <fullName evidence="1">Trs120/TRAPPC9 third Ig-like domain-containing protein</fullName>
    </recommendedName>
</protein>
<keyword evidence="3" id="KW-1185">Reference proteome</keyword>
<accession>A0AAW0GTX6</accession>